<protein>
    <submittedName>
        <fullName evidence="2">Uncharacterized protein</fullName>
    </submittedName>
</protein>
<dbReference type="CTD" id="20317404"/>
<dbReference type="EMBL" id="KL596662">
    <property type="protein sequence ID" value="KER30385.1"/>
    <property type="molecule type" value="Genomic_DNA"/>
</dbReference>
<evidence type="ECO:0000256" key="1">
    <source>
        <dbReference type="SAM" id="MobiDB-lite"/>
    </source>
</evidence>
<sequence>MDLFTGVKYDTCSILCQTNNKVAKKVTSGISPFSGYKKGHQSRIPEENVAERTTDCGLSEHPSYLDFYRAREDIQYSDQRIDEIALTHPAWFRIDFPPLLLDAFQHRAVSRMFSGEQKIEGNERNLKDMEMKNQRPSTLLS</sequence>
<name>A0A075A468_OPIVI</name>
<reference evidence="2 3" key="1">
    <citation type="submission" date="2013-11" db="EMBL/GenBank/DDBJ databases">
        <title>Opisthorchis viverrini - life in the bile duct.</title>
        <authorList>
            <person name="Young N.D."/>
            <person name="Nagarajan N."/>
            <person name="Lin S.J."/>
            <person name="Korhonen P.K."/>
            <person name="Jex A.R."/>
            <person name="Hall R.S."/>
            <person name="Safavi-Hemami H."/>
            <person name="Kaewkong W."/>
            <person name="Bertrand D."/>
            <person name="Gao S."/>
            <person name="Seet Q."/>
            <person name="Wongkham S."/>
            <person name="Teh B.T."/>
            <person name="Wongkham C."/>
            <person name="Intapan P.M."/>
            <person name="Maleewong W."/>
            <person name="Yang X."/>
            <person name="Hu M."/>
            <person name="Wang Z."/>
            <person name="Hofmann A."/>
            <person name="Sternberg P.W."/>
            <person name="Tan P."/>
            <person name="Wang J."/>
            <person name="Gasser R.B."/>
        </authorList>
    </citation>
    <scope>NUCLEOTIDE SEQUENCE [LARGE SCALE GENOMIC DNA]</scope>
</reference>
<evidence type="ECO:0000313" key="2">
    <source>
        <dbReference type="EMBL" id="KER30385.1"/>
    </source>
</evidence>
<gene>
    <name evidence="2" type="ORF">T265_03217</name>
</gene>
<dbReference type="KEGG" id="ovi:T265_03217"/>
<accession>A0A075A468</accession>
<organism evidence="2 3">
    <name type="scientific">Opisthorchis viverrini</name>
    <name type="common">Southeast Asian liver fluke</name>
    <dbReference type="NCBI Taxonomy" id="6198"/>
    <lineage>
        <taxon>Eukaryota</taxon>
        <taxon>Metazoa</taxon>
        <taxon>Spiralia</taxon>
        <taxon>Lophotrochozoa</taxon>
        <taxon>Platyhelminthes</taxon>
        <taxon>Trematoda</taxon>
        <taxon>Digenea</taxon>
        <taxon>Opisthorchiida</taxon>
        <taxon>Opisthorchiata</taxon>
        <taxon>Opisthorchiidae</taxon>
        <taxon>Opisthorchis</taxon>
    </lineage>
</organism>
<feature type="compositionally biased region" description="Basic and acidic residues" evidence="1">
    <location>
        <begin position="119"/>
        <end position="133"/>
    </location>
</feature>
<feature type="region of interest" description="Disordered" evidence="1">
    <location>
        <begin position="119"/>
        <end position="141"/>
    </location>
</feature>
<dbReference type="RefSeq" id="XP_009165900.1">
    <property type="nucleotide sequence ID" value="XM_009167636.1"/>
</dbReference>
<dbReference type="GeneID" id="20317404"/>
<proteinExistence type="predicted"/>
<evidence type="ECO:0000313" key="3">
    <source>
        <dbReference type="Proteomes" id="UP000054324"/>
    </source>
</evidence>
<keyword evidence="3" id="KW-1185">Reference proteome</keyword>
<dbReference type="AlphaFoldDB" id="A0A075A468"/>
<dbReference type="Proteomes" id="UP000054324">
    <property type="component" value="Unassembled WGS sequence"/>
</dbReference>